<feature type="repeat" description="TPR" evidence="1">
    <location>
        <begin position="316"/>
        <end position="349"/>
    </location>
</feature>
<dbReference type="PROSITE" id="PS50005">
    <property type="entry name" value="TPR"/>
    <property type="match status" value="2"/>
</dbReference>
<comment type="caution">
    <text evidence="3">The sequence shown here is derived from an EMBL/GenBank/DDBJ whole genome shotgun (WGS) entry which is preliminary data.</text>
</comment>
<reference evidence="3" key="1">
    <citation type="submission" date="2020-10" db="EMBL/GenBank/DDBJ databases">
        <authorList>
            <person name="Gilroy R."/>
        </authorList>
    </citation>
    <scope>NUCLEOTIDE SEQUENCE</scope>
    <source>
        <strain evidence="3">6919</strain>
    </source>
</reference>
<dbReference type="InterPro" id="IPR011990">
    <property type="entry name" value="TPR-like_helical_dom_sf"/>
</dbReference>
<dbReference type="SUPFAM" id="SSF48452">
    <property type="entry name" value="TPR-like"/>
    <property type="match status" value="5"/>
</dbReference>
<name>A0A9D9IM77_9BACT</name>
<accession>A0A9D9IM77</accession>
<feature type="repeat" description="TPR" evidence="1">
    <location>
        <begin position="506"/>
        <end position="539"/>
    </location>
</feature>
<evidence type="ECO:0000256" key="1">
    <source>
        <dbReference type="PROSITE-ProRule" id="PRU00339"/>
    </source>
</evidence>
<keyword evidence="2" id="KW-0732">Signal</keyword>
<evidence type="ECO:0000313" key="4">
    <source>
        <dbReference type="Proteomes" id="UP000823598"/>
    </source>
</evidence>
<dbReference type="EMBL" id="JADIMC010000010">
    <property type="protein sequence ID" value="MBO8475499.1"/>
    <property type="molecule type" value="Genomic_DNA"/>
</dbReference>
<evidence type="ECO:0000256" key="2">
    <source>
        <dbReference type="SAM" id="SignalP"/>
    </source>
</evidence>
<dbReference type="Pfam" id="PF13181">
    <property type="entry name" value="TPR_8"/>
    <property type="match status" value="1"/>
</dbReference>
<dbReference type="Pfam" id="PF13432">
    <property type="entry name" value="TPR_16"/>
    <property type="match status" value="3"/>
</dbReference>
<dbReference type="Proteomes" id="UP000823598">
    <property type="component" value="Unassembled WGS sequence"/>
</dbReference>
<gene>
    <name evidence="3" type="ORF">IAB88_00730</name>
</gene>
<feature type="signal peptide" evidence="2">
    <location>
        <begin position="1"/>
        <end position="18"/>
    </location>
</feature>
<dbReference type="PANTHER" id="PTHR12558">
    <property type="entry name" value="CELL DIVISION CYCLE 16,23,27"/>
    <property type="match status" value="1"/>
</dbReference>
<keyword evidence="1" id="KW-0802">TPR repeat</keyword>
<dbReference type="SUPFAM" id="SSF81901">
    <property type="entry name" value="HCP-like"/>
    <property type="match status" value="1"/>
</dbReference>
<proteinExistence type="predicted"/>
<dbReference type="SMART" id="SM00028">
    <property type="entry name" value="TPR"/>
    <property type="match status" value="10"/>
</dbReference>
<dbReference type="InterPro" id="IPR019734">
    <property type="entry name" value="TPR_rpt"/>
</dbReference>
<evidence type="ECO:0000313" key="3">
    <source>
        <dbReference type="EMBL" id="MBO8475499.1"/>
    </source>
</evidence>
<sequence length="998" mass="112228">MRKYLLALLGIAPLAVVAAPVQDDILETSAEGYLSRGVRMYETKNYTGCIDQLGEAKRLEAPASLYEDADFYIASAKFRRGDADCLKAMLAFVEDYPASIRRFQMWFNIGNYYYESGRYGDAVTAYRNVGKESFSGSDMDDLTYRQSFCYLRLAEYDKARTGFSRLKGSREYGEASDFYDAYISYANGDYGKAETGFKSIQQRSRLWNEAQYYICQIRFNNADYDNSLRIGNRLLSEKFPADMDTELRRVTGESEYHLGNYERATELLRQYVDNCSGEPERSSLYILGISEYRDGNDEEAVRYLDKVVSGDDALAQSAYFYIGQSYLRSGNVNAASLAFEKAYKMPFDKSVQETAFYNYAIAQSRGGSVPFSNSVKIFEDFLNRFPDSKYASDVEDYIINSYLASKDYNNALSSISALENPSAKMLAAKQNVLYRLGIRELSAGNADNALDYFTRSSQLRRYDSKIANENSLWLAEAAYRNGDYAKAASNYSSYLKTATGKDANYALANYGYGYSLFQQRKYSEAKAAFTKFLNQNPSDKAMKTDAYNRIGDCLYYNKNYSEAEGYYEKATGIEGVKADYSLFQKGFMLGLQRRHKEKIAVMDKVVDNFPSSVYAPKALYEKAQAYIALNDNSKAEATFSKLMSDYPRSAEARQGQLQLAMLLNSTGRKNEARDQYKSLISKALSSDEAKVAIEDLKAMYASEGDIAGFTAFMRGVDSSYKVDGGEMDRLSFQSAENAYLAGDGTAKLESYLKSYPGGQYFGQANYYLAENAYKHKSYNKALGYLEKALAAAPDASYAETALVMEGEILLSENKVSEARDAYVRLRSKATTDANRQSALLGLFRVSRDSGEENDVLTYANLLASQNLDAETRAEVLYGRASALASQGKQSEAMDDYKQLAKDPQSLYGAIAAVELSQIYFDEGKLDSAEKQLNNLIDSGTPHQYWMARGFILLSDVYKKRGDTFQAREYLESLKENYPGKEADIQEMIETRLKTLKNK</sequence>
<feature type="chain" id="PRO_5038933420" evidence="2">
    <location>
        <begin position="19"/>
        <end position="998"/>
    </location>
</feature>
<reference evidence="3" key="2">
    <citation type="journal article" date="2021" name="PeerJ">
        <title>Extensive microbial diversity within the chicken gut microbiome revealed by metagenomics and culture.</title>
        <authorList>
            <person name="Gilroy R."/>
            <person name="Ravi A."/>
            <person name="Getino M."/>
            <person name="Pursley I."/>
            <person name="Horton D.L."/>
            <person name="Alikhan N.F."/>
            <person name="Baker D."/>
            <person name="Gharbi K."/>
            <person name="Hall N."/>
            <person name="Watson M."/>
            <person name="Adriaenssens E.M."/>
            <person name="Foster-Nyarko E."/>
            <person name="Jarju S."/>
            <person name="Secka A."/>
            <person name="Antonio M."/>
            <person name="Oren A."/>
            <person name="Chaudhuri R.R."/>
            <person name="La Ragione R."/>
            <person name="Hildebrand F."/>
            <person name="Pallen M.J."/>
        </authorList>
    </citation>
    <scope>NUCLEOTIDE SEQUENCE</scope>
    <source>
        <strain evidence="3">6919</strain>
    </source>
</reference>
<dbReference type="PANTHER" id="PTHR12558:SF13">
    <property type="entry name" value="CELL DIVISION CYCLE PROTEIN 27 HOMOLOG"/>
    <property type="match status" value="1"/>
</dbReference>
<dbReference type="Gene3D" id="1.25.40.10">
    <property type="entry name" value="Tetratricopeptide repeat domain"/>
    <property type="match status" value="7"/>
</dbReference>
<dbReference type="AlphaFoldDB" id="A0A9D9IM77"/>
<organism evidence="3 4">
    <name type="scientific">Candidatus Limisoma faecipullorum</name>
    <dbReference type="NCBI Taxonomy" id="2840854"/>
    <lineage>
        <taxon>Bacteria</taxon>
        <taxon>Pseudomonadati</taxon>
        <taxon>Bacteroidota</taxon>
        <taxon>Bacteroidia</taxon>
        <taxon>Bacteroidales</taxon>
        <taxon>Candidatus Limisoma</taxon>
    </lineage>
</organism>
<dbReference type="Pfam" id="PF13174">
    <property type="entry name" value="TPR_6"/>
    <property type="match status" value="3"/>
</dbReference>
<protein>
    <submittedName>
        <fullName evidence="3">Tetratricopeptide repeat protein</fullName>
    </submittedName>
</protein>